<reference evidence="8 9" key="1">
    <citation type="submission" date="2018-02" db="EMBL/GenBank/DDBJ databases">
        <title>Complete genome sequence of Streptomyces dengpaensis, the producer of angucyclines.</title>
        <authorList>
            <person name="Yumei L."/>
        </authorList>
    </citation>
    <scope>NUCLEOTIDE SEQUENCE [LARGE SCALE GENOMIC DNA]</scope>
    <source>
        <strain evidence="8 9">XZHG99</strain>
    </source>
</reference>
<comment type="catalytic activity">
    <reaction evidence="1 6">
        <text>(8S)-3',8-cyclo-7,8-dihydroguanosine 5'-triphosphate = cyclic pyranopterin phosphate + diphosphate</text>
        <dbReference type="Rhea" id="RHEA:49580"/>
        <dbReference type="ChEBI" id="CHEBI:33019"/>
        <dbReference type="ChEBI" id="CHEBI:59648"/>
        <dbReference type="ChEBI" id="CHEBI:131766"/>
        <dbReference type="EC" id="4.6.1.17"/>
    </reaction>
</comment>
<dbReference type="CDD" id="cd01420">
    <property type="entry name" value="MoaC_PE"/>
    <property type="match status" value="1"/>
</dbReference>
<comment type="pathway">
    <text evidence="2 6">Cofactor biosynthesis; molybdopterin biosynthesis.</text>
</comment>
<evidence type="ECO:0000256" key="2">
    <source>
        <dbReference type="ARBA" id="ARBA00005046"/>
    </source>
</evidence>
<dbReference type="NCBIfam" id="NF006870">
    <property type="entry name" value="PRK09364.1"/>
    <property type="match status" value="1"/>
</dbReference>
<feature type="active site" evidence="6">
    <location>
        <position position="139"/>
    </location>
</feature>
<dbReference type="SUPFAM" id="SSF55040">
    <property type="entry name" value="Molybdenum cofactor biosynthesis protein C, MoaC"/>
    <property type="match status" value="1"/>
</dbReference>
<name>A0ABN5I5C4_9ACTN</name>
<dbReference type="HAMAP" id="MF_01224_B">
    <property type="entry name" value="MoaC_B"/>
    <property type="match status" value="1"/>
</dbReference>
<evidence type="ECO:0000313" key="9">
    <source>
        <dbReference type="Proteomes" id="UP000238413"/>
    </source>
</evidence>
<comment type="function">
    <text evidence="6">Catalyzes the conversion of (8S)-3',8-cyclo-7,8-dihydroguanosine 5'-triphosphate to cyclic pyranopterin monophosphate (cPMP).</text>
</comment>
<feature type="domain" description="Molybdopterin cofactor biosynthesis C (MoaC)" evidence="7">
    <location>
        <begin position="28"/>
        <end position="161"/>
    </location>
</feature>
<dbReference type="PANTHER" id="PTHR22960:SF29">
    <property type="entry name" value="CYCLIC PYRANOPTERIN MONOPHOSPHATE SYNTHASE"/>
    <property type="match status" value="1"/>
</dbReference>
<evidence type="ECO:0000256" key="4">
    <source>
        <dbReference type="ARBA" id="ARBA00023150"/>
    </source>
</evidence>
<evidence type="ECO:0000256" key="5">
    <source>
        <dbReference type="ARBA" id="ARBA00023239"/>
    </source>
</evidence>
<dbReference type="RefSeq" id="WP_099501904.1">
    <property type="nucleotide sequence ID" value="NZ_CP026652.1"/>
</dbReference>
<evidence type="ECO:0000256" key="3">
    <source>
        <dbReference type="ARBA" id="ARBA00012575"/>
    </source>
</evidence>
<dbReference type="InterPro" id="IPR023045">
    <property type="entry name" value="MoaC"/>
</dbReference>
<dbReference type="NCBIfam" id="TIGR00581">
    <property type="entry name" value="moaC"/>
    <property type="match status" value="1"/>
</dbReference>
<keyword evidence="9" id="KW-1185">Reference proteome</keyword>
<feature type="binding site" evidence="6">
    <location>
        <begin position="124"/>
        <end position="125"/>
    </location>
    <ligand>
        <name>substrate</name>
    </ligand>
</feature>
<dbReference type="Gene3D" id="3.30.70.640">
    <property type="entry name" value="Molybdopterin cofactor biosynthesis C (MoaC) domain"/>
    <property type="match status" value="1"/>
</dbReference>
<dbReference type="EC" id="4.6.1.17" evidence="3 6"/>
<evidence type="ECO:0000313" key="8">
    <source>
        <dbReference type="EMBL" id="AVH58198.1"/>
    </source>
</evidence>
<sequence>MTVPSRGETPGPLQDRLTHIDDAGAARMVDVSGKDVTARTASASGRVLVSPRVIELLRGEGVPKGDALATARIAGIMGAKRTPDLIPLCHPLSVSGVTIDLSVADDAVEILATVKTTDRTGVEMEALTAVSVAALTVIDMVKAVDKGAVITDVRVEEKTGGKSGHWSRA</sequence>
<keyword evidence="5 6" id="KW-0456">Lyase</keyword>
<feature type="binding site" evidence="6">
    <location>
        <begin position="88"/>
        <end position="90"/>
    </location>
    <ligand>
        <name>substrate</name>
    </ligand>
</feature>
<protein>
    <recommendedName>
        <fullName evidence="3 6">Cyclic pyranopterin monophosphate synthase</fullName>
        <ecNumber evidence="3 6">4.6.1.17</ecNumber>
    </recommendedName>
    <alternativeName>
        <fullName evidence="6">Molybdenum cofactor biosynthesis protein C</fullName>
    </alternativeName>
</protein>
<dbReference type="PANTHER" id="PTHR22960">
    <property type="entry name" value="MOLYBDOPTERIN COFACTOR SYNTHESIS PROTEIN A"/>
    <property type="match status" value="1"/>
</dbReference>
<dbReference type="InterPro" id="IPR036522">
    <property type="entry name" value="MoaC_sf"/>
</dbReference>
<evidence type="ECO:0000256" key="6">
    <source>
        <dbReference type="HAMAP-Rule" id="MF_01224"/>
    </source>
</evidence>
<comment type="similarity">
    <text evidence="6">Belongs to the MoaC family.</text>
</comment>
<dbReference type="InterPro" id="IPR002820">
    <property type="entry name" value="Mopterin_CF_biosynth-C_dom"/>
</dbReference>
<gene>
    <name evidence="6 8" type="primary">moaC</name>
    <name evidence="8" type="ORF">C4B68_23235</name>
</gene>
<dbReference type="Pfam" id="PF01967">
    <property type="entry name" value="MoaC"/>
    <property type="match status" value="1"/>
</dbReference>
<organism evidence="8 9">
    <name type="scientific">Streptomyces dengpaensis</name>
    <dbReference type="NCBI Taxonomy" id="2049881"/>
    <lineage>
        <taxon>Bacteria</taxon>
        <taxon>Bacillati</taxon>
        <taxon>Actinomycetota</taxon>
        <taxon>Actinomycetes</taxon>
        <taxon>Kitasatosporales</taxon>
        <taxon>Streptomycetaceae</taxon>
        <taxon>Streptomyces</taxon>
    </lineage>
</organism>
<dbReference type="InterPro" id="IPR047594">
    <property type="entry name" value="MoaC_bact/euk"/>
</dbReference>
<comment type="subunit">
    <text evidence="6">Homohexamer; trimer of dimers.</text>
</comment>
<dbReference type="Proteomes" id="UP000238413">
    <property type="component" value="Chromosome"/>
</dbReference>
<evidence type="ECO:0000259" key="7">
    <source>
        <dbReference type="Pfam" id="PF01967"/>
    </source>
</evidence>
<evidence type="ECO:0000256" key="1">
    <source>
        <dbReference type="ARBA" id="ARBA00001637"/>
    </source>
</evidence>
<dbReference type="InterPro" id="IPR050105">
    <property type="entry name" value="MoCo_biosynth_MoaA/MoaC"/>
</dbReference>
<dbReference type="EMBL" id="CP026652">
    <property type="protein sequence ID" value="AVH58198.1"/>
    <property type="molecule type" value="Genomic_DNA"/>
</dbReference>
<accession>A0ABN5I5C4</accession>
<proteinExistence type="inferred from homology"/>
<keyword evidence="4 6" id="KW-0501">Molybdenum cofactor biosynthesis</keyword>